<proteinExistence type="predicted"/>
<keyword evidence="3" id="KW-1185">Reference proteome</keyword>
<dbReference type="InterPro" id="IPR038488">
    <property type="entry name" value="Integrase_DNA-bd_sf"/>
</dbReference>
<dbReference type="EMBL" id="FOHV01000014">
    <property type="protein sequence ID" value="SET27397.1"/>
    <property type="molecule type" value="Genomic_DNA"/>
</dbReference>
<reference evidence="3" key="1">
    <citation type="submission" date="2016-10" db="EMBL/GenBank/DDBJ databases">
        <authorList>
            <person name="Varghese N."/>
            <person name="Submissions S."/>
        </authorList>
    </citation>
    <scope>NUCLEOTIDE SEQUENCE [LARGE SCALE GENOMIC DNA]</scope>
    <source>
        <strain evidence="3">DSM 18579</strain>
    </source>
</reference>
<evidence type="ECO:0000313" key="2">
    <source>
        <dbReference type="EMBL" id="SET27397.1"/>
    </source>
</evidence>
<feature type="domain" description="Integrase DNA-binding" evidence="1">
    <location>
        <begin position="9"/>
        <end position="54"/>
    </location>
</feature>
<accession>A0A1I0D5C9</accession>
<dbReference type="RefSeq" id="WP_177168632.1">
    <property type="nucleotide sequence ID" value="NZ_FOHV01000014.1"/>
</dbReference>
<dbReference type="AlphaFoldDB" id="A0A1I0D5C9"/>
<organism evidence="2 3">
    <name type="scientific">Thorsellia anophelis DSM 18579</name>
    <dbReference type="NCBI Taxonomy" id="1123402"/>
    <lineage>
        <taxon>Bacteria</taxon>
        <taxon>Pseudomonadati</taxon>
        <taxon>Pseudomonadota</taxon>
        <taxon>Gammaproteobacteria</taxon>
        <taxon>Enterobacterales</taxon>
        <taxon>Thorselliaceae</taxon>
        <taxon>Thorsellia</taxon>
    </lineage>
</organism>
<dbReference type="Proteomes" id="UP000242642">
    <property type="component" value="Unassembled WGS sequence"/>
</dbReference>
<sequence>MAKKIRPLIDAEIKQTKPTDSDSTLFDGDGLELLIRVYGTKTWRFRYYAPATKKEQ</sequence>
<evidence type="ECO:0000259" key="1">
    <source>
        <dbReference type="Pfam" id="PF13356"/>
    </source>
</evidence>
<name>A0A1I0D5C9_9GAMM</name>
<protein>
    <recommendedName>
        <fullName evidence="1">Integrase DNA-binding domain-containing protein</fullName>
    </recommendedName>
</protein>
<dbReference type="Pfam" id="PF13356">
    <property type="entry name" value="Arm-DNA-bind_3"/>
    <property type="match status" value="1"/>
</dbReference>
<dbReference type="InterPro" id="IPR025166">
    <property type="entry name" value="Integrase_DNA_bind_dom"/>
</dbReference>
<evidence type="ECO:0000313" key="3">
    <source>
        <dbReference type="Proteomes" id="UP000242642"/>
    </source>
</evidence>
<dbReference type="Gene3D" id="3.30.160.390">
    <property type="entry name" value="Integrase, DNA-binding domain"/>
    <property type="match status" value="1"/>
</dbReference>
<gene>
    <name evidence="2" type="ORF">SAMN02583745_01855</name>
</gene>